<feature type="transmembrane region" description="Helical" evidence="1">
    <location>
        <begin position="6"/>
        <end position="26"/>
    </location>
</feature>
<dbReference type="AlphaFoldDB" id="A0A8T2T484"/>
<protein>
    <submittedName>
        <fullName evidence="2">Uncharacterized protein</fullName>
    </submittedName>
</protein>
<keyword evidence="3" id="KW-1185">Reference proteome</keyword>
<dbReference type="Pfam" id="PF05512">
    <property type="entry name" value="AWPM-19"/>
    <property type="match status" value="1"/>
</dbReference>
<proteinExistence type="predicted"/>
<sequence length="59" mass="6622">METQQLQFISIATLAWSLLVLAFGVACKEISIGHTNATLVNYYPFLLGFSIPQSINYRQ</sequence>
<dbReference type="InterPro" id="IPR008390">
    <property type="entry name" value="AWPM-19"/>
</dbReference>
<accession>A0A8T2T484</accession>
<gene>
    <name evidence="2" type="ORF">KP509_15G037700</name>
</gene>
<organism evidence="2 3">
    <name type="scientific">Ceratopteris richardii</name>
    <name type="common">Triangle waterfern</name>
    <dbReference type="NCBI Taxonomy" id="49495"/>
    <lineage>
        <taxon>Eukaryota</taxon>
        <taxon>Viridiplantae</taxon>
        <taxon>Streptophyta</taxon>
        <taxon>Embryophyta</taxon>
        <taxon>Tracheophyta</taxon>
        <taxon>Polypodiopsida</taxon>
        <taxon>Polypodiidae</taxon>
        <taxon>Polypodiales</taxon>
        <taxon>Pteridineae</taxon>
        <taxon>Pteridaceae</taxon>
        <taxon>Parkerioideae</taxon>
        <taxon>Ceratopteris</taxon>
    </lineage>
</organism>
<evidence type="ECO:0000256" key="1">
    <source>
        <dbReference type="SAM" id="Phobius"/>
    </source>
</evidence>
<keyword evidence="1" id="KW-0812">Transmembrane</keyword>
<dbReference type="Proteomes" id="UP000825935">
    <property type="component" value="Chromosome 15"/>
</dbReference>
<evidence type="ECO:0000313" key="2">
    <source>
        <dbReference type="EMBL" id="KAH7404676.1"/>
    </source>
</evidence>
<dbReference type="EMBL" id="CM035420">
    <property type="protein sequence ID" value="KAH7404676.1"/>
    <property type="molecule type" value="Genomic_DNA"/>
</dbReference>
<reference evidence="2" key="1">
    <citation type="submission" date="2021-08" db="EMBL/GenBank/DDBJ databases">
        <title>WGS assembly of Ceratopteris richardii.</title>
        <authorList>
            <person name="Marchant D.B."/>
            <person name="Chen G."/>
            <person name="Jenkins J."/>
            <person name="Shu S."/>
            <person name="Leebens-Mack J."/>
            <person name="Grimwood J."/>
            <person name="Schmutz J."/>
            <person name="Soltis P."/>
            <person name="Soltis D."/>
            <person name="Chen Z.-H."/>
        </authorList>
    </citation>
    <scope>NUCLEOTIDE SEQUENCE</scope>
    <source>
        <strain evidence="2">Whitten #5841</strain>
        <tissue evidence="2">Leaf</tissue>
    </source>
</reference>
<keyword evidence="1" id="KW-1133">Transmembrane helix</keyword>
<comment type="caution">
    <text evidence="2">The sequence shown here is derived from an EMBL/GenBank/DDBJ whole genome shotgun (WGS) entry which is preliminary data.</text>
</comment>
<evidence type="ECO:0000313" key="3">
    <source>
        <dbReference type="Proteomes" id="UP000825935"/>
    </source>
</evidence>
<dbReference type="OrthoDB" id="631515at2759"/>
<keyword evidence="1" id="KW-0472">Membrane</keyword>
<name>A0A8T2T484_CERRI</name>